<evidence type="ECO:0000256" key="6">
    <source>
        <dbReference type="ARBA" id="ARBA00031154"/>
    </source>
</evidence>
<dbReference type="OrthoDB" id="5596051at2759"/>
<dbReference type="InterPro" id="IPR036812">
    <property type="entry name" value="NAD(P)_OxRdtase_dom_sf"/>
</dbReference>
<evidence type="ECO:0000256" key="5">
    <source>
        <dbReference type="ARBA" id="ARBA00030406"/>
    </source>
</evidence>
<sequence length="273" mass="30357">MIPAITSNDKFHNVIISTGNILNLNNQLGGKSTEEILDGLSLTLQCQAAASQVELIEADGCVLRATEELKQKLTENDRSDISIGAKIFLNKNSSAYIKQAIRTLLQVLKVEHVDNVVLAYHPTTGDNSSNTNSKEDVQTNEKSDQLKELWSSLEEFAQQKKITQLGIADLDIEQLRQLYATARVHPTIAQINLESCCVVPPALQEYCTKHDIQLLTHSDPEVLLSDEQFIVPGYQVDWTLRYQVHVRCRGVITAKGYILGASKCDQIEKQVAV</sequence>
<dbReference type="KEGG" id="bdr:105229822"/>
<dbReference type="InterPro" id="IPR032963">
    <property type="entry name" value="Gclm"/>
</dbReference>
<comment type="pathway">
    <text evidence="1">Sulfur metabolism; glutathione biosynthesis; glutathione from L-cysteine and L-glutamate: step 1/2.</text>
</comment>
<dbReference type="SUPFAM" id="SSF51430">
    <property type="entry name" value="NAD(P)-linked oxidoreductase"/>
    <property type="match status" value="1"/>
</dbReference>
<evidence type="ECO:0000256" key="2">
    <source>
        <dbReference type="ARBA" id="ARBA00008612"/>
    </source>
</evidence>
<comment type="similarity">
    <text evidence="2">Belongs to the aldo/keto reductase family. Glutamate--cysteine ligase light chain subfamily.</text>
</comment>
<dbReference type="CTD" id="2730"/>
<keyword evidence="11" id="KW-0436">Ligase</keyword>
<dbReference type="GO" id="GO:0035226">
    <property type="term" value="F:glutamate-cysteine ligase catalytic subunit binding"/>
    <property type="evidence" value="ECO:0007669"/>
    <property type="project" value="InterPro"/>
</dbReference>
<evidence type="ECO:0000256" key="7">
    <source>
        <dbReference type="ARBA" id="ARBA00031732"/>
    </source>
</evidence>
<comment type="subunit">
    <text evidence="3">Heterodimer of a catalytic heavy chain and a regulatory light chain.</text>
</comment>
<reference evidence="11" key="1">
    <citation type="journal article" date="2014" name="BMC Genomics">
        <title>Characterizing the developmental transcriptome of the oriental fruit fly, Bactrocera dorsalis (Diptera: Tephritidae) through comparative genomic analysis with Drosophila melanogaster utilizing modENCODE datasets.</title>
        <authorList>
            <person name="Geib S.M."/>
            <person name="Calla B."/>
            <person name="Hall B."/>
            <person name="Hou S."/>
            <person name="Manoukis N.C."/>
        </authorList>
    </citation>
    <scope>NUCLEOTIDE SEQUENCE</scope>
    <source>
        <strain evidence="11">Punador</strain>
    </source>
</reference>
<dbReference type="PANTHER" id="PTHR13295:SF4">
    <property type="entry name" value="GLUTAMATE--CYSTEINE LIGASE REGULATORY SUBUNIT"/>
    <property type="match status" value="1"/>
</dbReference>
<dbReference type="GO" id="GO:0017109">
    <property type="term" value="C:glutamate-cysteine ligase complex"/>
    <property type="evidence" value="ECO:0007669"/>
    <property type="project" value="TreeGrafter"/>
</dbReference>
<evidence type="ECO:0000256" key="9">
    <source>
        <dbReference type="SAM" id="MobiDB-lite"/>
    </source>
</evidence>
<dbReference type="GeneID" id="105229822"/>
<dbReference type="RefSeq" id="XP_011208586.2">
    <property type="nucleotide sequence ID" value="XM_011210284.4"/>
</dbReference>
<proteinExistence type="inferred from homology"/>
<evidence type="ECO:0000256" key="3">
    <source>
        <dbReference type="ARBA" id="ARBA00011532"/>
    </source>
</evidence>
<gene>
    <name evidence="11" type="primary">GSH0</name>
</gene>
<evidence type="ECO:0000256" key="4">
    <source>
        <dbReference type="ARBA" id="ARBA00022684"/>
    </source>
</evidence>
<dbReference type="InterPro" id="IPR023210">
    <property type="entry name" value="NADP_OxRdtase_dom"/>
</dbReference>
<evidence type="ECO:0000256" key="8">
    <source>
        <dbReference type="ARBA" id="ARBA00032926"/>
    </source>
</evidence>
<dbReference type="GO" id="GO:0006750">
    <property type="term" value="P:glutathione biosynthetic process"/>
    <property type="evidence" value="ECO:0007669"/>
    <property type="project" value="UniProtKB-UniPathway"/>
</dbReference>
<dbReference type="PANTHER" id="PTHR13295">
    <property type="entry name" value="GLUTAMATE CYSTEINE LIGASE REGULATORY SUBUNIT"/>
    <property type="match status" value="1"/>
</dbReference>
<dbReference type="AlphaFoldDB" id="A0A034WG05"/>
<dbReference type="EMBL" id="GAKP01004429">
    <property type="protein sequence ID" value="JAC54523.1"/>
    <property type="molecule type" value="Transcribed_RNA"/>
</dbReference>
<protein>
    <recommendedName>
        <fullName evidence="7">GCS light chain</fullName>
    </recommendedName>
    <alternativeName>
        <fullName evidence="5">Gamma-ECS regulatory subunit</fullName>
    </alternativeName>
    <alternativeName>
        <fullName evidence="8">Gamma-glutamylcysteine synthetase regulatory subunit</fullName>
    </alternativeName>
    <alternativeName>
        <fullName evidence="6">Glutamate--cysteine ligase modifier subunit</fullName>
    </alternativeName>
</protein>
<dbReference type="GO" id="GO:0016874">
    <property type="term" value="F:ligase activity"/>
    <property type="evidence" value="ECO:0007669"/>
    <property type="project" value="UniProtKB-KW"/>
</dbReference>
<dbReference type="Gene3D" id="3.20.20.100">
    <property type="entry name" value="NADP-dependent oxidoreductase domain"/>
    <property type="match status" value="1"/>
</dbReference>
<keyword evidence="4" id="KW-0317">Glutathione biosynthesis</keyword>
<dbReference type="UniPathway" id="UPA00142">
    <property type="reaction ID" value="UER00209"/>
</dbReference>
<evidence type="ECO:0000259" key="10">
    <source>
        <dbReference type="Pfam" id="PF00248"/>
    </source>
</evidence>
<evidence type="ECO:0000313" key="11">
    <source>
        <dbReference type="EMBL" id="JAC54521.1"/>
    </source>
</evidence>
<dbReference type="Pfam" id="PF00248">
    <property type="entry name" value="Aldo_ket_red"/>
    <property type="match status" value="1"/>
</dbReference>
<name>A0A034WG05_BACDO</name>
<dbReference type="GO" id="GO:0030234">
    <property type="term" value="F:enzyme regulator activity"/>
    <property type="evidence" value="ECO:0007669"/>
    <property type="project" value="TreeGrafter"/>
</dbReference>
<evidence type="ECO:0000256" key="1">
    <source>
        <dbReference type="ARBA" id="ARBA00005006"/>
    </source>
</evidence>
<accession>A0A034WG05</accession>
<feature type="region of interest" description="Disordered" evidence="9">
    <location>
        <begin position="121"/>
        <end position="141"/>
    </location>
</feature>
<feature type="domain" description="NADP-dependent oxidoreductase" evidence="10">
    <location>
        <begin position="71"/>
        <end position="218"/>
    </location>
</feature>
<organism evidence="11">
    <name type="scientific">Bactrocera dorsalis</name>
    <name type="common">Oriental fruit fly</name>
    <name type="synonym">Dacus dorsalis</name>
    <dbReference type="NCBI Taxonomy" id="27457"/>
    <lineage>
        <taxon>Eukaryota</taxon>
        <taxon>Metazoa</taxon>
        <taxon>Ecdysozoa</taxon>
        <taxon>Arthropoda</taxon>
        <taxon>Hexapoda</taxon>
        <taxon>Insecta</taxon>
        <taxon>Pterygota</taxon>
        <taxon>Neoptera</taxon>
        <taxon>Endopterygota</taxon>
        <taxon>Diptera</taxon>
        <taxon>Brachycera</taxon>
        <taxon>Muscomorpha</taxon>
        <taxon>Tephritoidea</taxon>
        <taxon>Tephritidae</taxon>
        <taxon>Bactrocera</taxon>
        <taxon>Bactrocera</taxon>
    </lineage>
</organism>
<dbReference type="EMBL" id="GAKP01004431">
    <property type="protein sequence ID" value="JAC54521.1"/>
    <property type="molecule type" value="Transcribed_RNA"/>
</dbReference>